<dbReference type="OrthoDB" id="6365503at2759"/>
<protein>
    <submittedName>
        <fullName evidence="2">Uncharacterized protein</fullName>
    </submittedName>
</protein>
<evidence type="ECO:0000313" key="2">
    <source>
        <dbReference type="EnsemblMetazoa" id="XP_014248478.1"/>
    </source>
</evidence>
<dbReference type="EnsemblMetazoa" id="XM_014392992.1">
    <property type="protein sequence ID" value="XP_014248478.1"/>
    <property type="gene ID" value="LOC106666093"/>
</dbReference>
<dbReference type="AlphaFoldDB" id="A0A8I6RP16"/>
<proteinExistence type="predicted"/>
<name>A0A8I6RP16_CIMLE</name>
<dbReference type="RefSeq" id="XP_014248478.1">
    <property type="nucleotide sequence ID" value="XM_014392992.1"/>
</dbReference>
<accession>A0A8I6RP16</accession>
<evidence type="ECO:0000313" key="3">
    <source>
        <dbReference type="Proteomes" id="UP000494040"/>
    </source>
</evidence>
<feature type="region of interest" description="Disordered" evidence="1">
    <location>
        <begin position="56"/>
        <end position="90"/>
    </location>
</feature>
<dbReference type="KEGG" id="clec:106666093"/>
<evidence type="ECO:0000256" key="1">
    <source>
        <dbReference type="SAM" id="MobiDB-lite"/>
    </source>
</evidence>
<dbReference type="Proteomes" id="UP000494040">
    <property type="component" value="Unassembled WGS sequence"/>
</dbReference>
<keyword evidence="3" id="KW-1185">Reference proteome</keyword>
<sequence length="132" mass="15257">MALPGLGRKRYRNSCDDEVSEFAPLSKRINNLHINNGTINNLGKNLESKTEAHRDIIVNNERLSTQDYEDSRNMDGESSGSQQLWLPHYSPDLSPSQNPYYYESNRLLFELYIQRSQRSNGASSSNQHQHHY</sequence>
<dbReference type="OMA" id="EENPHYF"/>
<reference evidence="2" key="1">
    <citation type="submission" date="2022-01" db="UniProtKB">
        <authorList>
            <consortium name="EnsemblMetazoa"/>
        </authorList>
    </citation>
    <scope>IDENTIFICATION</scope>
</reference>
<dbReference type="GeneID" id="106666093"/>
<organism evidence="2 3">
    <name type="scientific">Cimex lectularius</name>
    <name type="common">Bed bug</name>
    <name type="synonym">Acanthia lectularia</name>
    <dbReference type="NCBI Taxonomy" id="79782"/>
    <lineage>
        <taxon>Eukaryota</taxon>
        <taxon>Metazoa</taxon>
        <taxon>Ecdysozoa</taxon>
        <taxon>Arthropoda</taxon>
        <taxon>Hexapoda</taxon>
        <taxon>Insecta</taxon>
        <taxon>Pterygota</taxon>
        <taxon>Neoptera</taxon>
        <taxon>Paraneoptera</taxon>
        <taxon>Hemiptera</taxon>
        <taxon>Heteroptera</taxon>
        <taxon>Panheteroptera</taxon>
        <taxon>Cimicomorpha</taxon>
        <taxon>Cimicidae</taxon>
        <taxon>Cimex</taxon>
    </lineage>
</organism>